<reference evidence="3" key="1">
    <citation type="journal article" date="2014" name="Nat. Commun.">
        <title>The emerging biofuel crop Camelina sativa retains a highly undifferentiated hexaploid genome structure.</title>
        <authorList>
            <person name="Kagale S."/>
            <person name="Koh C."/>
            <person name="Nixon J."/>
            <person name="Bollina V."/>
            <person name="Clarke W.E."/>
            <person name="Tuteja R."/>
            <person name="Spillane C."/>
            <person name="Robinson S.J."/>
            <person name="Links M.G."/>
            <person name="Clarke C."/>
            <person name="Higgins E.E."/>
            <person name="Huebert T."/>
            <person name="Sharpe A.G."/>
            <person name="Parkin I.A."/>
        </authorList>
    </citation>
    <scope>NUCLEOTIDE SEQUENCE [LARGE SCALE GENOMIC DNA]</scope>
    <source>
        <strain evidence="3">cv. DH55</strain>
    </source>
</reference>
<evidence type="ECO:0000313" key="3">
    <source>
        <dbReference type="Proteomes" id="UP000694864"/>
    </source>
</evidence>
<feature type="domain" description="Peptidase M16 middle/third" evidence="2">
    <location>
        <begin position="57"/>
        <end position="355"/>
    </location>
</feature>
<dbReference type="Gene3D" id="3.30.830.10">
    <property type="entry name" value="Metalloenzyme, LuxS/M16 peptidase-like"/>
    <property type="match status" value="2"/>
</dbReference>
<reference evidence="4" key="2">
    <citation type="submission" date="2025-08" db="UniProtKB">
        <authorList>
            <consortium name="RefSeq"/>
        </authorList>
    </citation>
    <scope>IDENTIFICATION</scope>
    <source>
        <tissue evidence="4">Leaf</tissue>
    </source>
</reference>
<gene>
    <name evidence="4" type="primary">LOC104722418</name>
</gene>
<name>A0ABM1QMC5_CAMSA</name>
<sequence>MTRLEQLMASTAPKNHPIKKFTWGNKKSFSILEKNDKKKLLHEQLLNMFKTYFVGASMNLVVHGSANMSYYYPLKKSLSGDYTHLSCSRQSVLGLLCFFTNSNMRLDFVDKSLVEAECLVESWFNSFYKKTEIPSTITGKWRLRVHEKQRFQFPPKNNFLPSRSPNEDDLMNEDDSEEDDEDDNEPDDLMNEDSDSLANEEDDNEPLVHKSHIKLWHLPDNDEVPCVSFIVYPALSSELKNQLMVHLYVNHLKDSLSEILYQGGEANFETSILIFSKINIEFKVSGFKENLFKYISEIWNQFKSFTHPYETTFAMVKELVENLQKKSVLEVSGYSNNLMLQQLTQSSYAIDEMLSTLSSISYDEFVQFIPHMSSKMFIEGLFKGDISKLFKMNLYTCPNYLKRV</sequence>
<keyword evidence="3" id="KW-1185">Reference proteome</keyword>
<feature type="compositionally biased region" description="Acidic residues" evidence="1">
    <location>
        <begin position="167"/>
        <end position="204"/>
    </location>
</feature>
<dbReference type="Proteomes" id="UP000694864">
    <property type="component" value="Chromosome 11"/>
</dbReference>
<dbReference type="InterPro" id="IPR032632">
    <property type="entry name" value="Peptidase_M16_M"/>
</dbReference>
<dbReference type="GeneID" id="104722418"/>
<proteinExistence type="predicted"/>
<dbReference type="SUPFAM" id="SSF63411">
    <property type="entry name" value="LuxS/MPP-like metallohydrolase"/>
    <property type="match status" value="2"/>
</dbReference>
<dbReference type="PANTHER" id="PTHR43690">
    <property type="entry name" value="NARDILYSIN"/>
    <property type="match status" value="1"/>
</dbReference>
<organism evidence="3 4">
    <name type="scientific">Camelina sativa</name>
    <name type="common">False flax</name>
    <name type="synonym">Myagrum sativum</name>
    <dbReference type="NCBI Taxonomy" id="90675"/>
    <lineage>
        <taxon>Eukaryota</taxon>
        <taxon>Viridiplantae</taxon>
        <taxon>Streptophyta</taxon>
        <taxon>Embryophyta</taxon>
        <taxon>Tracheophyta</taxon>
        <taxon>Spermatophyta</taxon>
        <taxon>Magnoliopsida</taxon>
        <taxon>eudicotyledons</taxon>
        <taxon>Gunneridae</taxon>
        <taxon>Pentapetalae</taxon>
        <taxon>rosids</taxon>
        <taxon>malvids</taxon>
        <taxon>Brassicales</taxon>
        <taxon>Brassicaceae</taxon>
        <taxon>Camelineae</taxon>
        <taxon>Camelina</taxon>
    </lineage>
</organism>
<protein>
    <submittedName>
        <fullName evidence="4">Nardilysin-like isoform X1</fullName>
    </submittedName>
</protein>
<dbReference type="InterPro" id="IPR011249">
    <property type="entry name" value="Metalloenz_LuxS/M16"/>
</dbReference>
<evidence type="ECO:0000256" key="1">
    <source>
        <dbReference type="SAM" id="MobiDB-lite"/>
    </source>
</evidence>
<dbReference type="RefSeq" id="XP_019087913.1">
    <property type="nucleotide sequence ID" value="XM_019232368.1"/>
</dbReference>
<dbReference type="Pfam" id="PF16187">
    <property type="entry name" value="Peptidase_M16_M"/>
    <property type="match status" value="1"/>
</dbReference>
<dbReference type="InterPro" id="IPR050626">
    <property type="entry name" value="Peptidase_M16"/>
</dbReference>
<evidence type="ECO:0000313" key="4">
    <source>
        <dbReference type="RefSeq" id="XP_019087913.1"/>
    </source>
</evidence>
<feature type="region of interest" description="Disordered" evidence="1">
    <location>
        <begin position="153"/>
        <end position="204"/>
    </location>
</feature>
<accession>A0ABM1QMC5</accession>
<evidence type="ECO:0000259" key="2">
    <source>
        <dbReference type="Pfam" id="PF16187"/>
    </source>
</evidence>
<dbReference type="PANTHER" id="PTHR43690:SF28">
    <property type="entry name" value="PEPTIDASE M16 N-TERMINAL DOMAIN-CONTAINING PROTEIN"/>
    <property type="match status" value="1"/>
</dbReference>